<accession>A0AAV0KIL5</accession>
<dbReference type="Proteomes" id="UP001154282">
    <property type="component" value="Unassembled WGS sequence"/>
</dbReference>
<keyword evidence="1" id="KW-0812">Transmembrane</keyword>
<keyword evidence="3" id="KW-1185">Reference proteome</keyword>
<name>A0AAV0KIL5_9ROSI</name>
<dbReference type="EMBL" id="CAMGYJ010000005">
    <property type="protein sequence ID" value="CAI0420748.1"/>
    <property type="molecule type" value="Genomic_DNA"/>
</dbReference>
<keyword evidence="1" id="KW-0472">Membrane</keyword>
<feature type="transmembrane region" description="Helical" evidence="1">
    <location>
        <begin position="58"/>
        <end position="76"/>
    </location>
</feature>
<sequence length="82" mass="9630">MEEREKADFSLPLFFFFLSSFHSSKILFPDLNLLSSLVLQFFLQQSMEKLQPLPSNSVTLQILLLSSCSFLLFFFFSRPQNR</sequence>
<dbReference type="AlphaFoldDB" id="A0AAV0KIL5"/>
<gene>
    <name evidence="2" type="ORF">LITE_LOCUS18470</name>
</gene>
<organism evidence="2 3">
    <name type="scientific">Linum tenue</name>
    <dbReference type="NCBI Taxonomy" id="586396"/>
    <lineage>
        <taxon>Eukaryota</taxon>
        <taxon>Viridiplantae</taxon>
        <taxon>Streptophyta</taxon>
        <taxon>Embryophyta</taxon>
        <taxon>Tracheophyta</taxon>
        <taxon>Spermatophyta</taxon>
        <taxon>Magnoliopsida</taxon>
        <taxon>eudicotyledons</taxon>
        <taxon>Gunneridae</taxon>
        <taxon>Pentapetalae</taxon>
        <taxon>rosids</taxon>
        <taxon>fabids</taxon>
        <taxon>Malpighiales</taxon>
        <taxon>Linaceae</taxon>
        <taxon>Linum</taxon>
    </lineage>
</organism>
<proteinExistence type="predicted"/>
<keyword evidence="1" id="KW-1133">Transmembrane helix</keyword>
<evidence type="ECO:0000256" key="1">
    <source>
        <dbReference type="SAM" id="Phobius"/>
    </source>
</evidence>
<comment type="caution">
    <text evidence="2">The sequence shown here is derived from an EMBL/GenBank/DDBJ whole genome shotgun (WGS) entry which is preliminary data.</text>
</comment>
<evidence type="ECO:0000313" key="3">
    <source>
        <dbReference type="Proteomes" id="UP001154282"/>
    </source>
</evidence>
<protein>
    <submittedName>
        <fullName evidence="2">Uncharacterized protein</fullName>
    </submittedName>
</protein>
<reference evidence="2" key="1">
    <citation type="submission" date="2022-08" db="EMBL/GenBank/DDBJ databases">
        <authorList>
            <person name="Gutierrez-Valencia J."/>
        </authorList>
    </citation>
    <scope>NUCLEOTIDE SEQUENCE</scope>
</reference>
<evidence type="ECO:0000313" key="2">
    <source>
        <dbReference type="EMBL" id="CAI0420748.1"/>
    </source>
</evidence>